<feature type="compositionally biased region" description="Acidic residues" evidence="4">
    <location>
        <begin position="966"/>
        <end position="1011"/>
    </location>
</feature>
<sequence length="1093" mass="122483">METLIPEISSLLNDSLSSEKALVSAATDGLDRLSREPQFPLSLLTIIRVGESQGLKLAAATCLKNFTRQYMEAKPSSSELHREFRNQLAQTVLQAERAILKVLAEAFRMIIIVDFVKENIWPELIPELRTVFESSNLIIQNAHSQWDAINVLTILHTIIRPFQYFQNPKDPREPVPAQLESIAEILLVPLVVTLHHNVEKALSFQYKIQFDLEQVLLMICKCVYFSVKSYMPAALSAILPSFCQDLFQILNSLNLECASPDDGYLLRLKTAKRSLYIFRALVTRHQKHVNKLLPNIFNCAFKLSKQSANIDKLDFPSERIVSLAFDVISHILETGPGWRLVSPHFSSILDSAIFPALIMNSKDVSEWEEDAEEYMRKNLPSELEEISGWAEDLFTARKSAINLLGVIAMSKGPPVVSVSSKRKKGIKANGKERRSSVGELLVIPFLSKFPLPIDGPQALPKTFHDYYGVLMAYGGLHDFLIERNPEYTSTLLRNRVLPLYSLSLCSPYLVATANWILEELASCLPEEMNTDIYSSLTKTLSMPNLEDISCYPVRASAVGAIAALLENDYVPSDWQSLLQVLVERVATTDENESSLIFLLLGNVVDAGKDNIAIHIPFVVSRIADTISKQLPPAPDPWPQVVERGFSALAAMVQTWDESSDEFKEHENSRWRSGCATIAKTFSSLLQQAWIMPIQQKETATTSASPSPSCVDDASALLGFVMRLIVTIDEAAELKIPELLAVWSALIAEWHAWEEMEDLSIFNCIQEAIDLHRRYDSANFFMRKLPSQGPSHNSTHSIIEGIAAFVHDAITAYPSATQRACSCVHLLLYTPRFSLETEDVKHSMAASFAEAAFSRFREICNKPCGLSKPLLLVISSCYISYPNIVEQILEKHEDKGFMIWAHALANVSSSSSEHGLSYESEIKLAVLSLAKVVERLLEMSPDGANATLHECFRSLMEACIHLKEVQDEASDGVENAEEEEEEASDEDTDDEEDDDIDDEDSEDDEREETEEEFLSRYAEVAKGLDGEIVAEGDAEEDEVQELELGVLDEVNVQELVVSLIKKHRYSLAQTQIFPPDLVQRILEVFPDYVSLFHA</sequence>
<evidence type="ECO:0000256" key="4">
    <source>
        <dbReference type="SAM" id="MobiDB-lite"/>
    </source>
</evidence>
<dbReference type="Gene3D" id="1.25.10.10">
    <property type="entry name" value="Leucine-rich Repeat Variant"/>
    <property type="match status" value="1"/>
</dbReference>
<name>A0AB40BIM9_DIOCR</name>
<evidence type="ECO:0000256" key="1">
    <source>
        <dbReference type="ARBA" id="ARBA00004123"/>
    </source>
</evidence>
<reference evidence="7" key="1">
    <citation type="submission" date="2025-08" db="UniProtKB">
        <authorList>
            <consortium name="RefSeq"/>
        </authorList>
    </citation>
    <scope>IDENTIFICATION</scope>
</reference>
<dbReference type="PANTHER" id="PTHR10997:SF29">
    <property type="entry name" value="ARM REPEAT SUPERFAMILY PROTEIN"/>
    <property type="match status" value="1"/>
</dbReference>
<dbReference type="SUPFAM" id="SSF48371">
    <property type="entry name" value="ARM repeat"/>
    <property type="match status" value="1"/>
</dbReference>
<dbReference type="GeneID" id="120263435"/>
<protein>
    <submittedName>
        <fullName evidence="7">Importin beta-like SAD2 homolog isoform X1</fullName>
    </submittedName>
</protein>
<dbReference type="GO" id="GO:0005049">
    <property type="term" value="F:nuclear export signal receptor activity"/>
    <property type="evidence" value="ECO:0007669"/>
    <property type="project" value="TreeGrafter"/>
</dbReference>
<evidence type="ECO:0000259" key="5">
    <source>
        <dbReference type="Pfam" id="PF03810"/>
    </source>
</evidence>
<dbReference type="GO" id="GO:0031267">
    <property type="term" value="F:small GTPase binding"/>
    <property type="evidence" value="ECO:0007669"/>
    <property type="project" value="InterPro"/>
</dbReference>
<evidence type="ECO:0000313" key="7">
    <source>
        <dbReference type="RefSeq" id="XP_039127270.1"/>
    </source>
</evidence>
<feature type="region of interest" description="Disordered" evidence="4">
    <location>
        <begin position="966"/>
        <end position="1012"/>
    </location>
</feature>
<comment type="subcellular location">
    <subcellularLocation>
        <location evidence="1">Nucleus</location>
    </subcellularLocation>
</comment>
<proteinExistence type="predicted"/>
<keyword evidence="2" id="KW-0813">Transport</keyword>
<dbReference type="RefSeq" id="XP_039127270.1">
    <property type="nucleotide sequence ID" value="XM_039271336.1"/>
</dbReference>
<evidence type="ECO:0000256" key="3">
    <source>
        <dbReference type="ARBA" id="ARBA00023242"/>
    </source>
</evidence>
<dbReference type="InterPro" id="IPR011989">
    <property type="entry name" value="ARM-like"/>
</dbReference>
<dbReference type="InterPro" id="IPR001494">
    <property type="entry name" value="Importin-beta_N"/>
</dbReference>
<keyword evidence="6" id="KW-1185">Reference proteome</keyword>
<evidence type="ECO:0000313" key="6">
    <source>
        <dbReference type="Proteomes" id="UP001515500"/>
    </source>
</evidence>
<dbReference type="GO" id="GO:0005635">
    <property type="term" value="C:nuclear envelope"/>
    <property type="evidence" value="ECO:0007669"/>
    <property type="project" value="TreeGrafter"/>
</dbReference>
<dbReference type="GO" id="GO:0006611">
    <property type="term" value="P:protein export from nucleus"/>
    <property type="evidence" value="ECO:0007669"/>
    <property type="project" value="TreeGrafter"/>
</dbReference>
<dbReference type="InterPro" id="IPR016024">
    <property type="entry name" value="ARM-type_fold"/>
</dbReference>
<dbReference type="GO" id="GO:0005829">
    <property type="term" value="C:cytosol"/>
    <property type="evidence" value="ECO:0007669"/>
    <property type="project" value="TreeGrafter"/>
</dbReference>
<feature type="domain" description="Importin N-terminal" evidence="5">
    <location>
        <begin position="26"/>
        <end position="93"/>
    </location>
</feature>
<dbReference type="AlphaFoldDB" id="A0AB40BIM9"/>
<dbReference type="PANTHER" id="PTHR10997">
    <property type="entry name" value="IMPORTIN-7, 8, 11"/>
    <property type="match status" value="1"/>
</dbReference>
<gene>
    <name evidence="7" type="primary">LOC120263435</name>
</gene>
<keyword evidence="3" id="KW-0539">Nucleus</keyword>
<evidence type="ECO:0000256" key="2">
    <source>
        <dbReference type="ARBA" id="ARBA00022448"/>
    </source>
</evidence>
<dbReference type="GO" id="GO:0006606">
    <property type="term" value="P:protein import into nucleus"/>
    <property type="evidence" value="ECO:0007669"/>
    <property type="project" value="TreeGrafter"/>
</dbReference>
<accession>A0AB40BIM9</accession>
<organism evidence="6 7">
    <name type="scientific">Dioscorea cayennensis subsp. rotundata</name>
    <name type="common">White Guinea yam</name>
    <name type="synonym">Dioscorea rotundata</name>
    <dbReference type="NCBI Taxonomy" id="55577"/>
    <lineage>
        <taxon>Eukaryota</taxon>
        <taxon>Viridiplantae</taxon>
        <taxon>Streptophyta</taxon>
        <taxon>Embryophyta</taxon>
        <taxon>Tracheophyta</taxon>
        <taxon>Spermatophyta</taxon>
        <taxon>Magnoliopsida</taxon>
        <taxon>Liliopsida</taxon>
        <taxon>Dioscoreales</taxon>
        <taxon>Dioscoreaceae</taxon>
        <taxon>Dioscorea</taxon>
    </lineage>
</organism>
<dbReference type="Pfam" id="PF03810">
    <property type="entry name" value="IBN_N"/>
    <property type="match status" value="1"/>
</dbReference>
<dbReference type="Proteomes" id="UP001515500">
    <property type="component" value="Chromosome 6"/>
</dbReference>